<dbReference type="EMBL" id="AUSU01005621">
    <property type="protein sequence ID" value="EPS63228.1"/>
    <property type="molecule type" value="Genomic_DNA"/>
</dbReference>
<proteinExistence type="predicted"/>
<dbReference type="InterPro" id="IPR053256">
    <property type="entry name" value="Kelch_repeat-containing"/>
</dbReference>
<dbReference type="OrthoDB" id="191037at2759"/>
<organism evidence="1 2">
    <name type="scientific">Genlisea aurea</name>
    <dbReference type="NCBI Taxonomy" id="192259"/>
    <lineage>
        <taxon>Eukaryota</taxon>
        <taxon>Viridiplantae</taxon>
        <taxon>Streptophyta</taxon>
        <taxon>Embryophyta</taxon>
        <taxon>Tracheophyta</taxon>
        <taxon>Spermatophyta</taxon>
        <taxon>Magnoliopsida</taxon>
        <taxon>eudicotyledons</taxon>
        <taxon>Gunneridae</taxon>
        <taxon>Pentapetalae</taxon>
        <taxon>asterids</taxon>
        <taxon>lamiids</taxon>
        <taxon>Lamiales</taxon>
        <taxon>Lentibulariaceae</taxon>
        <taxon>Genlisea</taxon>
    </lineage>
</organism>
<comment type="caution">
    <text evidence="1">The sequence shown here is derived from an EMBL/GenBank/DDBJ whole genome shotgun (WGS) entry which is preliminary data.</text>
</comment>
<evidence type="ECO:0000313" key="1">
    <source>
        <dbReference type="EMBL" id="EPS63228.1"/>
    </source>
</evidence>
<dbReference type="InterPro" id="IPR015915">
    <property type="entry name" value="Kelch-typ_b-propeller"/>
</dbReference>
<dbReference type="AlphaFoldDB" id="S8DK13"/>
<sequence>VISSPTYGDLPAPELEWEQMPSAPVPRLDGSAIQIGDLFYVFNGYGTIDYVHSHADIYNFSDNTWCGRIECPKSMANSHLGMATDGRYIYVVAGQPGPHCGVPPTSRAFVLDTETRKWESFPPLPASRYYCC</sequence>
<name>S8DK13_9LAMI</name>
<dbReference type="PANTHER" id="PTHR46773:SF3">
    <property type="entry name" value="OS08G0128000 PROTEIN"/>
    <property type="match status" value="1"/>
</dbReference>
<dbReference type="Proteomes" id="UP000015453">
    <property type="component" value="Unassembled WGS sequence"/>
</dbReference>
<dbReference type="InterPro" id="IPR006652">
    <property type="entry name" value="Kelch_1"/>
</dbReference>
<gene>
    <name evidence="1" type="ORF">M569_11561</name>
</gene>
<evidence type="ECO:0008006" key="3">
    <source>
        <dbReference type="Google" id="ProtNLM"/>
    </source>
</evidence>
<evidence type="ECO:0000313" key="2">
    <source>
        <dbReference type="Proteomes" id="UP000015453"/>
    </source>
</evidence>
<accession>S8DK13</accession>
<feature type="non-terminal residue" evidence="1">
    <location>
        <position position="1"/>
    </location>
</feature>
<reference evidence="1 2" key="1">
    <citation type="journal article" date="2013" name="BMC Genomics">
        <title>The miniature genome of a carnivorous plant Genlisea aurea contains a low number of genes and short non-coding sequences.</title>
        <authorList>
            <person name="Leushkin E.V."/>
            <person name="Sutormin R.A."/>
            <person name="Nabieva E.R."/>
            <person name="Penin A.A."/>
            <person name="Kondrashov A.S."/>
            <person name="Logacheva M.D."/>
        </authorList>
    </citation>
    <scope>NUCLEOTIDE SEQUENCE [LARGE SCALE GENOMIC DNA]</scope>
</reference>
<dbReference type="SUPFAM" id="SSF117281">
    <property type="entry name" value="Kelch motif"/>
    <property type="match status" value="1"/>
</dbReference>
<dbReference type="Gene3D" id="2.120.10.80">
    <property type="entry name" value="Kelch-type beta propeller"/>
    <property type="match status" value="1"/>
</dbReference>
<dbReference type="PANTHER" id="PTHR46773">
    <property type="match status" value="1"/>
</dbReference>
<dbReference type="Pfam" id="PF01344">
    <property type="entry name" value="Kelch_1"/>
    <property type="match status" value="1"/>
</dbReference>
<feature type="non-terminal residue" evidence="1">
    <location>
        <position position="132"/>
    </location>
</feature>
<protein>
    <recommendedName>
        <fullName evidence="3">Kelch repeat-containing protein</fullName>
    </recommendedName>
</protein>
<keyword evidence="2" id="KW-1185">Reference proteome</keyword>